<feature type="compositionally biased region" description="Low complexity" evidence="1">
    <location>
        <begin position="1021"/>
        <end position="1034"/>
    </location>
</feature>
<gene>
    <name evidence="2" type="primary">PLEST002496</name>
    <name evidence="2" type="ORF">PLESTB_000682900</name>
</gene>
<comment type="caution">
    <text evidence="2">The sequence shown here is derived from an EMBL/GenBank/DDBJ whole genome shotgun (WGS) entry which is preliminary data.</text>
</comment>
<feature type="region of interest" description="Disordered" evidence="1">
    <location>
        <begin position="1151"/>
        <end position="1198"/>
    </location>
</feature>
<evidence type="ECO:0000313" key="3">
    <source>
        <dbReference type="Proteomes" id="UP001165080"/>
    </source>
</evidence>
<feature type="region of interest" description="Disordered" evidence="1">
    <location>
        <begin position="435"/>
        <end position="518"/>
    </location>
</feature>
<feature type="compositionally biased region" description="Low complexity" evidence="1">
    <location>
        <begin position="498"/>
        <end position="518"/>
    </location>
</feature>
<feature type="compositionally biased region" description="Acidic residues" evidence="1">
    <location>
        <begin position="1010"/>
        <end position="1020"/>
    </location>
</feature>
<feature type="region of interest" description="Disordered" evidence="1">
    <location>
        <begin position="825"/>
        <end position="858"/>
    </location>
</feature>
<feature type="compositionally biased region" description="Low complexity" evidence="1">
    <location>
        <begin position="993"/>
        <end position="1009"/>
    </location>
</feature>
<feature type="compositionally biased region" description="Low complexity" evidence="1">
    <location>
        <begin position="825"/>
        <end position="844"/>
    </location>
</feature>
<proteinExistence type="predicted"/>
<feature type="compositionally biased region" description="Acidic residues" evidence="1">
    <location>
        <begin position="435"/>
        <end position="461"/>
    </location>
</feature>
<feature type="region of interest" description="Disordered" evidence="1">
    <location>
        <begin position="747"/>
        <end position="795"/>
    </location>
</feature>
<accession>A0A9W6BJF9</accession>
<feature type="compositionally biased region" description="Low complexity" evidence="1">
    <location>
        <begin position="1088"/>
        <end position="1108"/>
    </location>
</feature>
<name>A0A9W6BJF9_9CHLO</name>
<feature type="region of interest" description="Disordered" evidence="1">
    <location>
        <begin position="1"/>
        <end position="21"/>
    </location>
</feature>
<sequence>MNFNSGVRRPPTSVPGSRASMLSPSAPIFDAEAASRICAETLKYHPTDAEDDLAAQQAEQLPQTYATAKLVLRPLIPASGGLEPAYRITNSSELHEKQLLHTADISYMYRQLAATRQYAGIPADPEADWAPDQVHARPAVGAAANPGPRRFAAPAPIGGAIPPLMLMPRNAYDMLPYDVAEPQLPRPLALPLPGGAGTGGGPLFLQQPAVPMVGASRQQPPHNPGPRRPQYGQRVLLQRLVPPSDGDVSYIEGLPYVNAYAAVERRGDDNGHTAERPHSHEQRHHRYAPYNPYGAFPDAVQRGPYVFHRAPPHGGPGRAAAAREDAERAALLSTSRGVAAAAELAAAMVRRDELYGRWTSGITMEAEGETEAGSESRGFERRDSAAVAFAAAGPPPPAAAAQSAGERSADRCGAGDLWNLEALADAACRAAELLEREEEEEGEKEGEESEEEEGEGEDETETGTLEAGCWSRGDGGISRRERGRGAAAEEPGRGGGRRQTSQPPQQQQQPRPRPAAVVVPADAAATGPGSPAGAAAAPAAAAAAAAPAAATGVSSAGLLPLTVFHVDRKCPKVLAPRSGRLGDTKHLVLPSEIAAALSRDVCFGARPICVTMLTPSNPAANLDGSATSHQQQHLQQQQQQQQEQQRPRQMDRCDIECQIGSGPGGFPALHVPCTAGVYGRPVRRFTLREDLVLELELGEQVVKPSRGGGGKRGAAAAEAEESADGGATANDAATDTAADVAPATDADGAAAIGSPREVCSSSPVGGKRKHGWPEAAEKGPGGDVRQPYCTPDGDKAPAGAGLAAGSTAIGTGGGSNVGSDAMGMAGDGAGAASPEGATTTTTTVPAPPAAAAGGGRRRGAAATLTLPIVVRRPTSGKPTAMRSCTGAVGSKKHLPLPNNIIKALPQPQRSGAAPVDVVVVYDIAAAASATAAPPEEERLSCYIGPTGSHGCTALQVPVSRQMNCRRLLHITLRVDLTIELGLGQVVEVTAAPPGRRRASAAATPTQASVDDGDDADDGDATEAGADGAASARQWGSGGGGDDSAAAAAAAPPPLKRRRSSSVSPRDSAAADAVAAAATARAVTAAPPPLALGTLPAAERTGSESSGSGDVAGGGGGLMNDANLRSGFEQFMALAMKMGYTMGRINPAMMVQQQQPPPLPPPPQQQQEAAAAAVQRRPHRDSATGSVATAARPQYPSSQLPPTYGMLQYAPQTAAGGLSAGFPAAEAAAPPAARRPAPGAPLPRGRPILDSYGRPAHLPYYCTAPPPSEDGGVSISGGGAAAAVSGGAAGSSALGERPEDVAAAAVLGRALSLLQQLPRAQLAAARASASASPEAAAVLGSFRSCLAGIFGLLSRAREAATADLAVQRDGAEALRADLLAAAPVMLNAAECLLEWYNLLAAAADERTAVSYATELASSAALVKAQLAHELAPLAVLVRA</sequence>
<protein>
    <submittedName>
        <fullName evidence="2">Uncharacterized protein</fullName>
    </submittedName>
</protein>
<feature type="compositionally biased region" description="Pro residues" evidence="1">
    <location>
        <begin position="1154"/>
        <end position="1163"/>
    </location>
</feature>
<feature type="region of interest" description="Disordered" evidence="1">
    <location>
        <begin position="391"/>
        <end position="411"/>
    </location>
</feature>
<feature type="compositionally biased region" description="Low complexity" evidence="1">
    <location>
        <begin position="630"/>
        <end position="644"/>
    </location>
</feature>
<feature type="region of interest" description="Disordered" evidence="1">
    <location>
        <begin position="620"/>
        <end position="651"/>
    </location>
</feature>
<dbReference type="Proteomes" id="UP001165080">
    <property type="component" value="Unassembled WGS sequence"/>
</dbReference>
<evidence type="ECO:0000313" key="2">
    <source>
        <dbReference type="EMBL" id="GLC52870.1"/>
    </source>
</evidence>
<evidence type="ECO:0000256" key="1">
    <source>
        <dbReference type="SAM" id="MobiDB-lite"/>
    </source>
</evidence>
<feature type="region of interest" description="Disordered" evidence="1">
    <location>
        <begin position="993"/>
        <end position="1066"/>
    </location>
</feature>
<dbReference type="EMBL" id="BRXU01000007">
    <property type="protein sequence ID" value="GLC52870.1"/>
    <property type="molecule type" value="Genomic_DNA"/>
</dbReference>
<feature type="region of interest" description="Disordered" evidence="1">
    <location>
        <begin position="702"/>
        <end position="731"/>
    </location>
</feature>
<feature type="region of interest" description="Disordered" evidence="1">
    <location>
        <begin position="1088"/>
        <end position="1114"/>
    </location>
</feature>
<reference evidence="2 3" key="1">
    <citation type="journal article" date="2023" name="Commun. Biol.">
        <title>Reorganization of the ancestral sex-determining regions during the evolution of trioecy in Pleodorina starrii.</title>
        <authorList>
            <person name="Takahashi K."/>
            <person name="Suzuki S."/>
            <person name="Kawai-Toyooka H."/>
            <person name="Yamamoto K."/>
            <person name="Hamaji T."/>
            <person name="Ootsuki R."/>
            <person name="Yamaguchi H."/>
            <person name="Kawachi M."/>
            <person name="Higashiyama T."/>
            <person name="Nozaki H."/>
        </authorList>
    </citation>
    <scope>NUCLEOTIDE SEQUENCE [LARGE SCALE GENOMIC DNA]</scope>
    <source>
        <strain evidence="2 3">NIES-4479</strain>
    </source>
</reference>
<dbReference type="OrthoDB" id="551150at2759"/>
<keyword evidence="3" id="KW-1185">Reference proteome</keyword>
<feature type="compositionally biased region" description="Low complexity" evidence="1">
    <location>
        <begin position="1164"/>
        <end position="1174"/>
    </location>
</feature>
<organism evidence="2 3">
    <name type="scientific">Pleodorina starrii</name>
    <dbReference type="NCBI Taxonomy" id="330485"/>
    <lineage>
        <taxon>Eukaryota</taxon>
        <taxon>Viridiplantae</taxon>
        <taxon>Chlorophyta</taxon>
        <taxon>core chlorophytes</taxon>
        <taxon>Chlorophyceae</taxon>
        <taxon>CS clade</taxon>
        <taxon>Chlamydomonadales</taxon>
        <taxon>Volvocaceae</taxon>
        <taxon>Pleodorina</taxon>
    </lineage>
</organism>
<feature type="compositionally biased region" description="Polar residues" evidence="1">
    <location>
        <begin position="620"/>
        <end position="629"/>
    </location>
</feature>